<dbReference type="FunFam" id="2.40.70.10:FF:000031">
    <property type="entry name" value="Aspartyl protease AED1"/>
    <property type="match status" value="1"/>
</dbReference>
<dbReference type="InterPro" id="IPR001969">
    <property type="entry name" value="Aspartic_peptidase_AS"/>
</dbReference>
<evidence type="ECO:0000259" key="7">
    <source>
        <dbReference type="PROSITE" id="PS51767"/>
    </source>
</evidence>
<accession>A0ABD3KHU2</accession>
<dbReference type="GO" id="GO:0004190">
    <property type="term" value="F:aspartic-type endopeptidase activity"/>
    <property type="evidence" value="ECO:0007669"/>
    <property type="project" value="UniProtKB-KW"/>
</dbReference>
<evidence type="ECO:0000313" key="9">
    <source>
        <dbReference type="Proteomes" id="UP001634007"/>
    </source>
</evidence>
<dbReference type="InterPro" id="IPR034161">
    <property type="entry name" value="Pepsin-like_plant"/>
</dbReference>
<evidence type="ECO:0000256" key="1">
    <source>
        <dbReference type="ARBA" id="ARBA00007447"/>
    </source>
</evidence>
<keyword evidence="5" id="KW-0325">Glycoprotein</keyword>
<dbReference type="PROSITE" id="PS00141">
    <property type="entry name" value="ASP_PROTEASE"/>
    <property type="match status" value="2"/>
</dbReference>
<feature type="signal peptide" evidence="6">
    <location>
        <begin position="1"/>
        <end position="19"/>
    </location>
</feature>
<evidence type="ECO:0000256" key="4">
    <source>
        <dbReference type="ARBA" id="ARBA00022801"/>
    </source>
</evidence>
<feature type="domain" description="Peptidase A1" evidence="7">
    <location>
        <begin position="70"/>
        <end position="416"/>
    </location>
</feature>
<dbReference type="EMBL" id="JBJKBG010000005">
    <property type="protein sequence ID" value="KAL3739456.1"/>
    <property type="molecule type" value="Genomic_DNA"/>
</dbReference>
<keyword evidence="2" id="KW-0645">Protease</keyword>
<dbReference type="AlphaFoldDB" id="A0ABD3KHU2"/>
<keyword evidence="9" id="KW-1185">Reference proteome</keyword>
<evidence type="ECO:0000313" key="8">
    <source>
        <dbReference type="EMBL" id="KAL3739456.1"/>
    </source>
</evidence>
<protein>
    <recommendedName>
        <fullName evidence="7">Peptidase A1 domain-containing protein</fullName>
    </recommendedName>
</protein>
<dbReference type="PANTHER" id="PTHR47967:SF128">
    <property type="entry name" value="ASPARTIC PROTEINASE CDR1-LIKE"/>
    <property type="match status" value="1"/>
</dbReference>
<comment type="similarity">
    <text evidence="1">Belongs to the peptidase A1 family.</text>
</comment>
<keyword evidence="3" id="KW-0064">Aspartyl protease</keyword>
<dbReference type="PROSITE" id="PS51767">
    <property type="entry name" value="PEPTIDASE_A1"/>
    <property type="match status" value="1"/>
</dbReference>
<dbReference type="Pfam" id="PF14541">
    <property type="entry name" value="TAXi_C"/>
    <property type="match status" value="1"/>
</dbReference>
<comment type="caution">
    <text evidence="8">The sequence shown here is derived from an EMBL/GenBank/DDBJ whole genome shotgun (WGS) entry which is preliminary data.</text>
</comment>
<proteinExistence type="inferred from homology"/>
<dbReference type="PANTHER" id="PTHR47967">
    <property type="entry name" value="OS07G0603500 PROTEIN-RELATED"/>
    <property type="match status" value="1"/>
</dbReference>
<dbReference type="GO" id="GO:0006508">
    <property type="term" value="P:proteolysis"/>
    <property type="evidence" value="ECO:0007669"/>
    <property type="project" value="UniProtKB-KW"/>
</dbReference>
<dbReference type="Gene3D" id="2.40.70.10">
    <property type="entry name" value="Acid Proteases"/>
    <property type="match status" value="2"/>
</dbReference>
<evidence type="ECO:0000256" key="5">
    <source>
        <dbReference type="ARBA" id="ARBA00023180"/>
    </source>
</evidence>
<evidence type="ECO:0000256" key="6">
    <source>
        <dbReference type="SAM" id="SignalP"/>
    </source>
</evidence>
<dbReference type="InterPro" id="IPR032861">
    <property type="entry name" value="TAXi_N"/>
</dbReference>
<dbReference type="Proteomes" id="UP001634007">
    <property type="component" value="Unassembled WGS sequence"/>
</dbReference>
<dbReference type="InterPro" id="IPR051708">
    <property type="entry name" value="Plant_Aspart_Prot_A1"/>
</dbReference>
<sequence>MATFALLLALLSLMDSAYGGSFTTDLIHRNSPASPFHPNPTRGAAQRSILWARHSSRKIRSDLIYGGSEYYMKVAIGSPPLETFLLVDTGSDLSWTQCKPCIKCYQQKPPIFNPRNSSTYETVQCRTRLCKSLLGTRCGGDDGRACNYFYKYGDKSFTRGEVAVETFRIGTPPGSTITVPRIVFGCGYDNGGGFDSVGSGIIGLGGNGPFSLISQTNGSFSGRFGYCLVPESSKGTSKISFGEDSVVSGPGVVSTPLISIGLDQFYFVNLEGFSIGKTRFLYGNNSSDSEAKDSSKFKIMVIDSGTSLTFMPSQFFDSLESAITAAVALPRVRDPNGELDLCYRSLGGKINAPIVTLHFAGDADMALNVGSTFLHSAENQVCVTMKPTDQLPILGNFAQMGFKVGFDVRNRTVSFMATTDCEVQ</sequence>
<dbReference type="SUPFAM" id="SSF50630">
    <property type="entry name" value="Acid proteases"/>
    <property type="match status" value="1"/>
</dbReference>
<dbReference type="CDD" id="cd05476">
    <property type="entry name" value="pepsin_A_like_plant"/>
    <property type="match status" value="1"/>
</dbReference>
<evidence type="ECO:0000256" key="2">
    <source>
        <dbReference type="ARBA" id="ARBA00022670"/>
    </source>
</evidence>
<dbReference type="Pfam" id="PF14543">
    <property type="entry name" value="TAXi_N"/>
    <property type="match status" value="1"/>
</dbReference>
<gene>
    <name evidence="8" type="ORF">ACJRO7_020817</name>
</gene>
<keyword evidence="4" id="KW-0378">Hydrolase</keyword>
<reference evidence="8 9" key="1">
    <citation type="submission" date="2024-11" db="EMBL/GenBank/DDBJ databases">
        <title>Chromosome-level genome assembly of Eucalyptus globulus Labill. provides insights into its genome evolution.</title>
        <authorList>
            <person name="Li X."/>
        </authorList>
    </citation>
    <scope>NUCLEOTIDE SEQUENCE [LARGE SCALE GENOMIC DNA]</scope>
    <source>
        <strain evidence="8">CL2024</strain>
        <tissue evidence="8">Fresh tender leaves</tissue>
    </source>
</reference>
<dbReference type="InterPro" id="IPR032799">
    <property type="entry name" value="TAXi_C"/>
</dbReference>
<name>A0ABD3KHU2_EUCGL</name>
<dbReference type="InterPro" id="IPR033121">
    <property type="entry name" value="PEPTIDASE_A1"/>
</dbReference>
<dbReference type="InterPro" id="IPR021109">
    <property type="entry name" value="Peptidase_aspartic_dom_sf"/>
</dbReference>
<keyword evidence="6" id="KW-0732">Signal</keyword>
<organism evidence="8 9">
    <name type="scientific">Eucalyptus globulus</name>
    <name type="common">Tasmanian blue gum</name>
    <dbReference type="NCBI Taxonomy" id="34317"/>
    <lineage>
        <taxon>Eukaryota</taxon>
        <taxon>Viridiplantae</taxon>
        <taxon>Streptophyta</taxon>
        <taxon>Embryophyta</taxon>
        <taxon>Tracheophyta</taxon>
        <taxon>Spermatophyta</taxon>
        <taxon>Magnoliopsida</taxon>
        <taxon>eudicotyledons</taxon>
        <taxon>Gunneridae</taxon>
        <taxon>Pentapetalae</taxon>
        <taxon>rosids</taxon>
        <taxon>malvids</taxon>
        <taxon>Myrtales</taxon>
        <taxon>Myrtaceae</taxon>
        <taxon>Myrtoideae</taxon>
        <taxon>Eucalypteae</taxon>
        <taxon>Eucalyptus</taxon>
    </lineage>
</organism>
<evidence type="ECO:0000256" key="3">
    <source>
        <dbReference type="ARBA" id="ARBA00022750"/>
    </source>
</evidence>
<feature type="chain" id="PRO_5044752972" description="Peptidase A1 domain-containing protein" evidence="6">
    <location>
        <begin position="20"/>
        <end position="424"/>
    </location>
</feature>